<keyword evidence="2 7" id="KW-0813">Transport</keyword>
<keyword evidence="5 7" id="KW-1133">Transmembrane helix</keyword>
<keyword evidence="6 7" id="KW-0472">Membrane</keyword>
<feature type="transmembrane region" description="Helical" evidence="7">
    <location>
        <begin position="113"/>
        <end position="139"/>
    </location>
</feature>
<comment type="similarity">
    <text evidence="7">Belongs to the binding-protein-dependent transport system permease family.</text>
</comment>
<dbReference type="CDD" id="cd06261">
    <property type="entry name" value="TM_PBP2"/>
    <property type="match status" value="1"/>
</dbReference>
<evidence type="ECO:0000256" key="7">
    <source>
        <dbReference type="RuleBase" id="RU363032"/>
    </source>
</evidence>
<dbReference type="Gene3D" id="1.10.3720.10">
    <property type="entry name" value="MetI-like"/>
    <property type="match status" value="1"/>
</dbReference>
<dbReference type="AlphaFoldDB" id="A0A927I0B6"/>
<evidence type="ECO:0000256" key="4">
    <source>
        <dbReference type="ARBA" id="ARBA00022692"/>
    </source>
</evidence>
<name>A0A927I0B6_9HYPH</name>
<evidence type="ECO:0000256" key="1">
    <source>
        <dbReference type="ARBA" id="ARBA00004651"/>
    </source>
</evidence>
<dbReference type="PANTHER" id="PTHR43386">
    <property type="entry name" value="OLIGOPEPTIDE TRANSPORT SYSTEM PERMEASE PROTEIN APPC"/>
    <property type="match status" value="1"/>
</dbReference>
<comment type="caution">
    <text evidence="9">The sequence shown here is derived from an EMBL/GenBank/DDBJ whole genome shotgun (WGS) entry which is preliminary data.</text>
</comment>
<evidence type="ECO:0000313" key="9">
    <source>
        <dbReference type="EMBL" id="MBD3845218.1"/>
    </source>
</evidence>
<dbReference type="EMBL" id="JACXWY010000003">
    <property type="protein sequence ID" value="MBD3845218.1"/>
    <property type="molecule type" value="Genomic_DNA"/>
</dbReference>
<feature type="transmembrane region" description="Helical" evidence="7">
    <location>
        <begin position="68"/>
        <end position="92"/>
    </location>
</feature>
<dbReference type="GO" id="GO:0005886">
    <property type="term" value="C:plasma membrane"/>
    <property type="evidence" value="ECO:0007669"/>
    <property type="project" value="UniProtKB-SubCell"/>
</dbReference>
<dbReference type="InterPro" id="IPR035906">
    <property type="entry name" value="MetI-like_sf"/>
</dbReference>
<evidence type="ECO:0000313" key="10">
    <source>
        <dbReference type="Proteomes" id="UP000619295"/>
    </source>
</evidence>
<evidence type="ECO:0000256" key="3">
    <source>
        <dbReference type="ARBA" id="ARBA00022475"/>
    </source>
</evidence>
<evidence type="ECO:0000256" key="6">
    <source>
        <dbReference type="ARBA" id="ARBA00023136"/>
    </source>
</evidence>
<gene>
    <name evidence="9" type="ORF">IED13_05890</name>
</gene>
<evidence type="ECO:0000256" key="2">
    <source>
        <dbReference type="ARBA" id="ARBA00022448"/>
    </source>
</evidence>
<evidence type="ECO:0000259" key="8">
    <source>
        <dbReference type="PROSITE" id="PS50928"/>
    </source>
</evidence>
<dbReference type="PROSITE" id="PS50928">
    <property type="entry name" value="ABC_TM1"/>
    <property type="match status" value="1"/>
</dbReference>
<dbReference type="Proteomes" id="UP000619295">
    <property type="component" value="Unassembled WGS sequence"/>
</dbReference>
<feature type="transmembrane region" description="Helical" evidence="7">
    <location>
        <begin position="232"/>
        <end position="252"/>
    </location>
</feature>
<dbReference type="InterPro" id="IPR000515">
    <property type="entry name" value="MetI-like"/>
</dbReference>
<evidence type="ECO:0000256" key="5">
    <source>
        <dbReference type="ARBA" id="ARBA00022989"/>
    </source>
</evidence>
<proteinExistence type="inferred from homology"/>
<keyword evidence="10" id="KW-1185">Reference proteome</keyword>
<accession>A0A927I0B6</accession>
<organism evidence="9 10">
    <name type="scientific">Bosea spartocytisi</name>
    <dbReference type="NCBI Taxonomy" id="2773451"/>
    <lineage>
        <taxon>Bacteria</taxon>
        <taxon>Pseudomonadati</taxon>
        <taxon>Pseudomonadota</taxon>
        <taxon>Alphaproteobacteria</taxon>
        <taxon>Hyphomicrobiales</taxon>
        <taxon>Boseaceae</taxon>
        <taxon>Bosea</taxon>
    </lineage>
</organism>
<dbReference type="Pfam" id="PF00528">
    <property type="entry name" value="BPD_transp_1"/>
    <property type="match status" value="1"/>
</dbReference>
<feature type="transmembrane region" description="Helical" evidence="7">
    <location>
        <begin position="185"/>
        <end position="211"/>
    </location>
</feature>
<dbReference type="InterPro" id="IPR050366">
    <property type="entry name" value="BP-dependent_transpt_permease"/>
</dbReference>
<sequence>MRRLILPAGVVGLIVLVALAAPLLPLPDPIRQDVAQRLAGPMSGSWLGRDEFGRDVLSRLIWGARTSLSVAFASAVVAGLFGVTLGLIGGWTRSWGAFLTVRSVEIIMCFPPVLLALLVVTLLGPGAGTLLLVLSVLYVPGFARVTYAEVLAVKGRDYVEATRALGATSTHLLFRTVLPNIAGPLLVQFSLAVAAAVVIESGLSFLGLGVVPPSPSWGLMIRGARATMEQAPLLLLWPCAALTLTILAMNLLCDALRDLLDPRTAEH</sequence>
<dbReference type="PANTHER" id="PTHR43386:SF25">
    <property type="entry name" value="PEPTIDE ABC TRANSPORTER PERMEASE PROTEIN"/>
    <property type="match status" value="1"/>
</dbReference>
<comment type="subcellular location">
    <subcellularLocation>
        <location evidence="1 7">Cell membrane</location>
        <topology evidence="1 7">Multi-pass membrane protein</topology>
    </subcellularLocation>
</comment>
<reference evidence="9" key="1">
    <citation type="submission" date="2020-09" db="EMBL/GenBank/DDBJ databases">
        <title>Bosea spartocytisi sp. nov. a root nodule endophyte of Spartocytisus supranubius in the high mountain ecosystem fo the Teide National Park (Canary Islands, Spain).</title>
        <authorList>
            <person name="Pulido-Suarez L."/>
            <person name="Peix A."/>
            <person name="Igual J.M."/>
            <person name="Socas-Perez N."/>
            <person name="Velazquez E."/>
            <person name="Flores-Felix J.D."/>
            <person name="Leon-Barrios M."/>
        </authorList>
    </citation>
    <scope>NUCLEOTIDE SEQUENCE</scope>
    <source>
        <strain evidence="9">SSUT16</strain>
    </source>
</reference>
<keyword evidence="3" id="KW-1003">Cell membrane</keyword>
<keyword evidence="4 7" id="KW-0812">Transmembrane</keyword>
<protein>
    <submittedName>
        <fullName evidence="9">ABC transporter permease</fullName>
    </submittedName>
</protein>
<feature type="domain" description="ABC transmembrane type-1" evidence="8">
    <location>
        <begin position="64"/>
        <end position="257"/>
    </location>
</feature>
<dbReference type="GO" id="GO:0055085">
    <property type="term" value="P:transmembrane transport"/>
    <property type="evidence" value="ECO:0007669"/>
    <property type="project" value="InterPro"/>
</dbReference>
<dbReference type="SUPFAM" id="SSF161098">
    <property type="entry name" value="MetI-like"/>
    <property type="match status" value="1"/>
</dbReference>